<dbReference type="RefSeq" id="WP_114401819.1">
    <property type="nucleotide sequence ID" value="NZ_QPGB01000001.1"/>
</dbReference>
<reference evidence="7 8" key="1">
    <citation type="journal article" date="2018" name="Int. J. Syst. Evol. Microbiol.">
        <title>Parvibium lacunae gen. nov., sp. nov., a new member of the family Alcaligenaceae isolated from a freshwater pond.</title>
        <authorList>
            <person name="Chen W.M."/>
            <person name="Xie P.B."/>
            <person name="Hsu M.Y."/>
            <person name="Sheu S.Y."/>
        </authorList>
    </citation>
    <scope>NUCLEOTIDE SEQUENCE [LARGE SCALE GENOMIC DNA]</scope>
    <source>
        <strain evidence="7 8">KMB9</strain>
    </source>
</reference>
<comment type="caution">
    <text evidence="7">The sequence shown here is derived from an EMBL/GenBank/DDBJ whole genome shotgun (WGS) entry which is preliminary data.</text>
</comment>
<proteinExistence type="inferred from homology"/>
<accession>A0A368L7Z2</accession>
<dbReference type="InterPro" id="IPR016181">
    <property type="entry name" value="Acyl_CoA_acyltransferase"/>
</dbReference>
<evidence type="ECO:0000256" key="2">
    <source>
        <dbReference type="ARBA" id="ARBA00022490"/>
    </source>
</evidence>
<gene>
    <name evidence="5 7" type="primary">rimI</name>
    <name evidence="7" type="ORF">DU000_02900</name>
</gene>
<evidence type="ECO:0000256" key="1">
    <source>
        <dbReference type="ARBA" id="ARBA00005395"/>
    </source>
</evidence>
<comment type="function">
    <text evidence="5">Acetylates the N-terminal alanine of ribosomal protein bS18.</text>
</comment>
<dbReference type="Gene3D" id="3.40.630.30">
    <property type="match status" value="1"/>
</dbReference>
<dbReference type="GO" id="GO:0008999">
    <property type="term" value="F:protein-N-terminal-alanine acetyltransferase activity"/>
    <property type="evidence" value="ECO:0007669"/>
    <property type="project" value="UniProtKB-UniRule"/>
</dbReference>
<feature type="binding site" evidence="5">
    <location>
        <position position="119"/>
    </location>
    <ligand>
        <name>acetyl-CoA</name>
        <dbReference type="ChEBI" id="CHEBI:57288"/>
    </ligand>
</feature>
<dbReference type="EMBL" id="QPGB01000001">
    <property type="protein sequence ID" value="RCS59672.1"/>
    <property type="molecule type" value="Genomic_DNA"/>
</dbReference>
<dbReference type="EC" id="2.3.1.266" evidence="5"/>
<keyword evidence="8" id="KW-1185">Reference proteome</keyword>
<dbReference type="PANTHER" id="PTHR43420:SF51">
    <property type="entry name" value="PEPTIDYL-LYSINE N-ACETYLTRANSFERASE YIAC"/>
    <property type="match status" value="1"/>
</dbReference>
<evidence type="ECO:0000256" key="5">
    <source>
        <dbReference type="HAMAP-Rule" id="MF_02210"/>
    </source>
</evidence>
<dbReference type="PANTHER" id="PTHR43420">
    <property type="entry name" value="ACETYLTRANSFERASE"/>
    <property type="match status" value="1"/>
</dbReference>
<evidence type="ECO:0000256" key="4">
    <source>
        <dbReference type="ARBA" id="ARBA00023315"/>
    </source>
</evidence>
<feature type="active site" description="Proton donor" evidence="5">
    <location>
        <position position="126"/>
    </location>
</feature>
<name>A0A368L7Z2_9BURK</name>
<comment type="subcellular location">
    <subcellularLocation>
        <location evidence="5">Cytoplasm</location>
    </subcellularLocation>
</comment>
<feature type="domain" description="N-acetyltransferase" evidence="6">
    <location>
        <begin position="13"/>
        <end position="164"/>
    </location>
</feature>
<dbReference type="CDD" id="cd04301">
    <property type="entry name" value="NAT_SF"/>
    <property type="match status" value="1"/>
</dbReference>
<dbReference type="InterPro" id="IPR050680">
    <property type="entry name" value="YpeA/RimI_acetyltransf"/>
</dbReference>
<dbReference type="GO" id="GO:0005737">
    <property type="term" value="C:cytoplasm"/>
    <property type="evidence" value="ECO:0007669"/>
    <property type="project" value="UniProtKB-SubCell"/>
</dbReference>
<keyword evidence="4 5" id="KW-0012">Acyltransferase</keyword>
<dbReference type="InterPro" id="IPR043690">
    <property type="entry name" value="RimI"/>
</dbReference>
<dbReference type="Pfam" id="PF00583">
    <property type="entry name" value="Acetyltransf_1"/>
    <property type="match status" value="1"/>
</dbReference>
<dbReference type="SUPFAM" id="SSF55729">
    <property type="entry name" value="Acyl-CoA N-acyltransferases (Nat)"/>
    <property type="match status" value="1"/>
</dbReference>
<dbReference type="OrthoDB" id="9796919at2"/>
<dbReference type="AlphaFoldDB" id="A0A368L7Z2"/>
<dbReference type="Proteomes" id="UP000252357">
    <property type="component" value="Unassembled WGS sequence"/>
</dbReference>
<dbReference type="InterPro" id="IPR006464">
    <property type="entry name" value="AcTrfase_RimI/Ard1"/>
</dbReference>
<comment type="similarity">
    <text evidence="1 5">Belongs to the acetyltransferase family. RimI subfamily.</text>
</comment>
<comment type="caution">
    <text evidence="5">Lacks conserved residue(s) required for the propagation of feature annotation.</text>
</comment>
<dbReference type="HAMAP" id="MF_02210">
    <property type="entry name" value="RimI"/>
    <property type="match status" value="1"/>
</dbReference>
<evidence type="ECO:0000256" key="3">
    <source>
        <dbReference type="ARBA" id="ARBA00022679"/>
    </source>
</evidence>
<dbReference type="NCBIfam" id="TIGR01575">
    <property type="entry name" value="rimI"/>
    <property type="match status" value="1"/>
</dbReference>
<feature type="active site" description="Proton acceptor" evidence="5">
    <location>
        <position position="114"/>
    </location>
</feature>
<dbReference type="PROSITE" id="PS51186">
    <property type="entry name" value="GNAT"/>
    <property type="match status" value="1"/>
</dbReference>
<keyword evidence="2 5" id="KW-0963">Cytoplasm</keyword>
<evidence type="ECO:0000259" key="6">
    <source>
        <dbReference type="PROSITE" id="PS51186"/>
    </source>
</evidence>
<evidence type="ECO:0000313" key="7">
    <source>
        <dbReference type="EMBL" id="RCS59672.1"/>
    </source>
</evidence>
<sequence>MRGFVNTLAATSLTARPMRVEDLESILPVEQVLYRFPWTRGNFMDSLAAGYQGWMLFKQEYLIGYAMVMISLDEYHLLNFSIVPAVHRQGYGRQFLGYLLDWAKSTQASRMLLEVRPSNLAALALYTSMGFSAVGRRKGYYPAGLDASGLAQREDAIVMAHSFC</sequence>
<protein>
    <recommendedName>
        <fullName evidence="5">[Ribosomal protein bS18]-alanine N-acetyltransferase</fullName>
        <ecNumber evidence="5">2.3.1.266</ecNumber>
    </recommendedName>
</protein>
<evidence type="ECO:0000313" key="8">
    <source>
        <dbReference type="Proteomes" id="UP000252357"/>
    </source>
</evidence>
<organism evidence="7 8">
    <name type="scientific">Parvibium lacunae</name>
    <dbReference type="NCBI Taxonomy" id="1888893"/>
    <lineage>
        <taxon>Bacteria</taxon>
        <taxon>Pseudomonadati</taxon>
        <taxon>Pseudomonadota</taxon>
        <taxon>Betaproteobacteria</taxon>
        <taxon>Burkholderiales</taxon>
        <taxon>Alcaligenaceae</taxon>
        <taxon>Parvibium</taxon>
    </lineage>
</organism>
<dbReference type="InterPro" id="IPR000182">
    <property type="entry name" value="GNAT_dom"/>
</dbReference>
<comment type="catalytic activity">
    <reaction evidence="5">
        <text>N-terminal L-alanyl-[ribosomal protein bS18] + acetyl-CoA = N-terminal N(alpha)-acetyl-L-alanyl-[ribosomal protein bS18] + CoA + H(+)</text>
        <dbReference type="Rhea" id="RHEA:43756"/>
        <dbReference type="Rhea" id="RHEA-COMP:10676"/>
        <dbReference type="Rhea" id="RHEA-COMP:10677"/>
        <dbReference type="ChEBI" id="CHEBI:15378"/>
        <dbReference type="ChEBI" id="CHEBI:57287"/>
        <dbReference type="ChEBI" id="CHEBI:57288"/>
        <dbReference type="ChEBI" id="CHEBI:64718"/>
        <dbReference type="ChEBI" id="CHEBI:83683"/>
        <dbReference type="EC" id="2.3.1.266"/>
    </reaction>
</comment>
<keyword evidence="3 5" id="KW-0808">Transferase</keyword>